<evidence type="ECO:0000256" key="8">
    <source>
        <dbReference type="NCBIfam" id="TIGR00188"/>
    </source>
</evidence>
<evidence type="ECO:0000256" key="1">
    <source>
        <dbReference type="ARBA" id="ARBA00002663"/>
    </source>
</evidence>
<dbReference type="GO" id="GO:0000049">
    <property type="term" value="F:tRNA binding"/>
    <property type="evidence" value="ECO:0007669"/>
    <property type="project" value="UniProtKB-UniRule"/>
</dbReference>
<dbReference type="Gene3D" id="3.30.230.10">
    <property type="match status" value="1"/>
</dbReference>
<dbReference type="PANTHER" id="PTHR33992:SF1">
    <property type="entry name" value="RIBONUCLEASE P PROTEIN COMPONENT"/>
    <property type="match status" value="1"/>
</dbReference>
<dbReference type="PANTHER" id="PTHR33992">
    <property type="entry name" value="RIBONUCLEASE P PROTEIN COMPONENT"/>
    <property type="match status" value="1"/>
</dbReference>
<reference evidence="9 10" key="1">
    <citation type="submission" date="2018-06" db="EMBL/GenBank/DDBJ databases">
        <authorList>
            <consortium name="Pathogen Informatics"/>
            <person name="Doyle S."/>
        </authorList>
    </citation>
    <scope>NUCLEOTIDE SEQUENCE [LARGE SCALE GENOMIC DNA]</scope>
    <source>
        <strain evidence="9 10">NCTC11820</strain>
    </source>
</reference>
<comment type="function">
    <text evidence="1 7">RNaseP catalyzes the removal of the 5'-leader sequence from pre-tRNA to produce the mature 5'-terminus. It can also cleave other RNA substrates such as 4.5S RNA. The protein component plays an auxiliary but essential role in vivo by binding to the 5'-leader sequence and broadening the substrate specificity of the ribozyme.</text>
</comment>
<organism evidence="9 10">
    <name type="scientific">Mobiluncus curtisii</name>
    <dbReference type="NCBI Taxonomy" id="2051"/>
    <lineage>
        <taxon>Bacteria</taxon>
        <taxon>Bacillati</taxon>
        <taxon>Actinomycetota</taxon>
        <taxon>Actinomycetes</taxon>
        <taxon>Actinomycetales</taxon>
        <taxon>Actinomycetaceae</taxon>
        <taxon>Mobiluncus</taxon>
    </lineage>
</organism>
<evidence type="ECO:0000313" key="10">
    <source>
        <dbReference type="Proteomes" id="UP000250245"/>
    </source>
</evidence>
<dbReference type="GO" id="GO:0042781">
    <property type="term" value="F:3'-tRNA processing endoribonuclease activity"/>
    <property type="evidence" value="ECO:0007669"/>
    <property type="project" value="TreeGrafter"/>
</dbReference>
<name>A0A2X2YHG7_9ACTO</name>
<dbReference type="RefSeq" id="WP_013188900.1">
    <property type="nucleotide sequence ID" value="NZ_CAMYEK010000006.1"/>
</dbReference>
<dbReference type="PROSITE" id="PS00648">
    <property type="entry name" value="RIBONUCLEASE_P"/>
    <property type="match status" value="1"/>
</dbReference>
<dbReference type="InterPro" id="IPR014721">
    <property type="entry name" value="Ribsml_uS5_D2-typ_fold_subgr"/>
</dbReference>
<evidence type="ECO:0000256" key="6">
    <source>
        <dbReference type="ARBA" id="ARBA00022884"/>
    </source>
</evidence>
<dbReference type="InterPro" id="IPR020539">
    <property type="entry name" value="RNase_P_CS"/>
</dbReference>
<comment type="subunit">
    <text evidence="7">Consists of a catalytic RNA component (M1 or rnpB) and a protein subunit.</text>
</comment>
<dbReference type="EC" id="3.1.26.5" evidence="7 8"/>
<comment type="catalytic activity">
    <reaction evidence="7">
        <text>Endonucleolytic cleavage of RNA, removing 5'-extranucleotides from tRNA precursor.</text>
        <dbReference type="EC" id="3.1.26.5"/>
    </reaction>
</comment>
<evidence type="ECO:0000256" key="3">
    <source>
        <dbReference type="ARBA" id="ARBA00022722"/>
    </source>
</evidence>
<evidence type="ECO:0000256" key="5">
    <source>
        <dbReference type="ARBA" id="ARBA00022801"/>
    </source>
</evidence>
<dbReference type="Pfam" id="PF00825">
    <property type="entry name" value="Ribonuclease_P"/>
    <property type="match status" value="1"/>
</dbReference>
<dbReference type="Proteomes" id="UP000250245">
    <property type="component" value="Unassembled WGS sequence"/>
</dbReference>
<dbReference type="SUPFAM" id="SSF54211">
    <property type="entry name" value="Ribosomal protein S5 domain 2-like"/>
    <property type="match status" value="1"/>
</dbReference>
<evidence type="ECO:0000313" key="9">
    <source>
        <dbReference type="EMBL" id="SQB65818.1"/>
    </source>
</evidence>
<dbReference type="GO" id="GO:0030677">
    <property type="term" value="C:ribonuclease P complex"/>
    <property type="evidence" value="ECO:0007669"/>
    <property type="project" value="TreeGrafter"/>
</dbReference>
<evidence type="ECO:0000256" key="4">
    <source>
        <dbReference type="ARBA" id="ARBA00022759"/>
    </source>
</evidence>
<dbReference type="InterPro" id="IPR020568">
    <property type="entry name" value="Ribosomal_Su5_D2-typ_SF"/>
</dbReference>
<dbReference type="AlphaFoldDB" id="A0A2X2YHG7"/>
<keyword evidence="3 7" id="KW-0540">Nuclease</keyword>
<evidence type="ECO:0000256" key="7">
    <source>
        <dbReference type="HAMAP-Rule" id="MF_00227"/>
    </source>
</evidence>
<dbReference type="GO" id="GO:0001682">
    <property type="term" value="P:tRNA 5'-leader removal"/>
    <property type="evidence" value="ECO:0007669"/>
    <property type="project" value="UniProtKB-UniRule"/>
</dbReference>
<dbReference type="EMBL" id="UASJ01000001">
    <property type="protein sequence ID" value="SQB65818.1"/>
    <property type="molecule type" value="Genomic_DNA"/>
</dbReference>
<dbReference type="HAMAP" id="MF_00227">
    <property type="entry name" value="RNase_P"/>
    <property type="match status" value="1"/>
</dbReference>
<dbReference type="InterPro" id="IPR000100">
    <property type="entry name" value="RNase_P"/>
</dbReference>
<keyword evidence="5 7" id="KW-0378">Hydrolase</keyword>
<protein>
    <recommendedName>
        <fullName evidence="7 8">Ribonuclease P protein component</fullName>
        <shortName evidence="7">RNase P protein</shortName>
        <shortName evidence="7">RNaseP protein</shortName>
        <ecNumber evidence="7 8">3.1.26.5</ecNumber>
    </recommendedName>
    <alternativeName>
        <fullName evidence="7">Protein C5</fullName>
    </alternativeName>
</protein>
<dbReference type="NCBIfam" id="TIGR00188">
    <property type="entry name" value="rnpA"/>
    <property type="match status" value="1"/>
</dbReference>
<sequence length="127" mass="14609">MLAKANRLTRAQDFRQAMREGCHAHCHNMVFHQYLGNGSEPARIGFVVAKRFVKHATGRNLVKRRLRHLVRDRITEFPAGSLNVFYAKAGIAEVDYPQLENQIQILLRKMAHKQHGDRDFVSPSRSC</sequence>
<dbReference type="GeneID" id="55564844"/>
<evidence type="ECO:0000256" key="2">
    <source>
        <dbReference type="ARBA" id="ARBA00022694"/>
    </source>
</evidence>
<gene>
    <name evidence="7" type="primary">rnpA</name>
    <name evidence="9" type="ORF">NCTC11820_01890</name>
</gene>
<dbReference type="GO" id="GO:0004526">
    <property type="term" value="F:ribonuclease P activity"/>
    <property type="evidence" value="ECO:0007669"/>
    <property type="project" value="UniProtKB-UniRule"/>
</dbReference>
<keyword evidence="4 7" id="KW-0255">Endonuclease</keyword>
<comment type="similarity">
    <text evidence="7">Belongs to the RnpA family.</text>
</comment>
<keyword evidence="2 7" id="KW-0819">tRNA processing</keyword>
<proteinExistence type="inferred from homology"/>
<keyword evidence="6 7" id="KW-0694">RNA-binding</keyword>
<accession>A0A2X2YHG7</accession>